<dbReference type="RefSeq" id="WP_106988947.1">
    <property type="nucleotide sequence ID" value="NZ_DBGCOW010000054.1"/>
</dbReference>
<organism evidence="2 3">
    <name type="scientific">Faecalibacillus faecis</name>
    <dbReference type="NCBI Taxonomy" id="1982628"/>
    <lineage>
        <taxon>Bacteria</taxon>
        <taxon>Bacillati</taxon>
        <taxon>Bacillota</taxon>
        <taxon>Erysipelotrichia</taxon>
        <taxon>Erysipelotrichales</taxon>
        <taxon>Coprobacillaceae</taxon>
        <taxon>Faecalibacillus</taxon>
    </lineage>
</organism>
<keyword evidence="1" id="KW-0812">Transmembrane</keyword>
<feature type="transmembrane region" description="Helical" evidence="1">
    <location>
        <begin position="12"/>
        <end position="33"/>
    </location>
</feature>
<dbReference type="EMBL" id="PYLP01000040">
    <property type="protein sequence ID" value="PST35427.1"/>
    <property type="molecule type" value="Genomic_DNA"/>
</dbReference>
<evidence type="ECO:0000313" key="2">
    <source>
        <dbReference type="EMBL" id="PST35427.1"/>
    </source>
</evidence>
<keyword evidence="3" id="KW-1185">Reference proteome</keyword>
<protein>
    <submittedName>
        <fullName evidence="2">Uncharacterized protein</fullName>
    </submittedName>
</protein>
<sequence>MEEYIEIRIKKRILIVIILFLMFVIGATGWYFWSSYHPYINIQVSEGTAGDNLKVAAPYIAYSEKNGVPMAASINLKISDLTMQHEFMCKSIRENYICSDIKLKINKKKDKTILKYYGTATSLDGKVEDFNKQITVDYILNADIKYQ</sequence>
<comment type="caution">
    <text evidence="2">The sequence shown here is derived from an EMBL/GenBank/DDBJ whole genome shotgun (WGS) entry which is preliminary data.</text>
</comment>
<reference evidence="3" key="1">
    <citation type="submission" date="2018-03" db="EMBL/GenBank/DDBJ databases">
        <title>Lachnoclostridium SNUG30370 gen.nov., sp.nov., isolated from human faeces.</title>
        <authorList>
            <person name="Seo B."/>
            <person name="Jeon K."/>
            <person name="Ko G."/>
        </authorList>
    </citation>
    <scope>NUCLEOTIDE SEQUENCE [LARGE SCALE GENOMIC DNA]</scope>
    <source>
        <strain evidence="3">SNUG30370</strain>
    </source>
</reference>
<dbReference type="Proteomes" id="UP000241201">
    <property type="component" value="Unassembled WGS sequence"/>
</dbReference>
<dbReference type="AlphaFoldDB" id="A0A2T3FJG5"/>
<name>A0A2T3FJG5_9FIRM</name>
<evidence type="ECO:0000256" key="1">
    <source>
        <dbReference type="SAM" id="Phobius"/>
    </source>
</evidence>
<keyword evidence="1" id="KW-0472">Membrane</keyword>
<gene>
    <name evidence="2" type="ORF">C7U55_13230</name>
</gene>
<dbReference type="GeneID" id="77472038"/>
<keyword evidence="1" id="KW-1133">Transmembrane helix</keyword>
<accession>A0A2T3FJG5</accession>
<evidence type="ECO:0000313" key="3">
    <source>
        <dbReference type="Proteomes" id="UP000241201"/>
    </source>
</evidence>
<proteinExistence type="predicted"/>